<feature type="transmembrane region" description="Helical" evidence="9">
    <location>
        <begin position="313"/>
        <end position="340"/>
    </location>
</feature>
<feature type="transmembrane region" description="Helical" evidence="9">
    <location>
        <begin position="185"/>
        <end position="203"/>
    </location>
</feature>
<feature type="transmembrane region" description="Helical" evidence="9">
    <location>
        <begin position="143"/>
        <end position="165"/>
    </location>
</feature>
<keyword evidence="7 8" id="KW-0807">Transducer</keyword>
<comment type="subcellular location">
    <subcellularLocation>
        <location evidence="1">Membrane</location>
        <topology evidence="1">Multi-pass membrane protein</topology>
    </subcellularLocation>
</comment>
<protein>
    <recommendedName>
        <fullName evidence="10">G-protein coupled receptors family 1 profile domain-containing protein</fullName>
    </recommendedName>
</protein>
<evidence type="ECO:0000256" key="8">
    <source>
        <dbReference type="RuleBase" id="RU000688"/>
    </source>
</evidence>
<evidence type="ECO:0000313" key="12">
    <source>
        <dbReference type="Proteomes" id="UP000594262"/>
    </source>
</evidence>
<dbReference type="RefSeq" id="XP_066914518.1">
    <property type="nucleotide sequence ID" value="XM_067058417.1"/>
</dbReference>
<dbReference type="GO" id="GO:0004930">
    <property type="term" value="F:G protein-coupled receptor activity"/>
    <property type="evidence" value="ECO:0007669"/>
    <property type="project" value="UniProtKB-KW"/>
</dbReference>
<keyword evidence="2 8" id="KW-0812">Transmembrane</keyword>
<keyword evidence="6 8" id="KW-0675">Receptor</keyword>
<dbReference type="OrthoDB" id="5987936at2759"/>
<dbReference type="PROSITE" id="PS50262">
    <property type="entry name" value="G_PROTEIN_RECEP_F1_2"/>
    <property type="match status" value="1"/>
</dbReference>
<comment type="similarity">
    <text evidence="8">Belongs to the G-protein coupled receptor 1 family.</text>
</comment>
<dbReference type="Gene3D" id="1.20.1070.10">
    <property type="entry name" value="Rhodopsin 7-helix transmembrane proteins"/>
    <property type="match status" value="1"/>
</dbReference>
<organism evidence="11 12">
    <name type="scientific">Clytia hemisphaerica</name>
    <dbReference type="NCBI Taxonomy" id="252671"/>
    <lineage>
        <taxon>Eukaryota</taxon>
        <taxon>Metazoa</taxon>
        <taxon>Cnidaria</taxon>
        <taxon>Hydrozoa</taxon>
        <taxon>Hydroidolina</taxon>
        <taxon>Leptothecata</taxon>
        <taxon>Obeliida</taxon>
        <taxon>Clytiidae</taxon>
        <taxon>Clytia</taxon>
    </lineage>
</organism>
<dbReference type="PANTHER" id="PTHR24238">
    <property type="entry name" value="G-PROTEIN COUPLED RECEPTOR"/>
    <property type="match status" value="1"/>
</dbReference>
<evidence type="ECO:0000259" key="10">
    <source>
        <dbReference type="PROSITE" id="PS50262"/>
    </source>
</evidence>
<accession>A0A7M5TU22</accession>
<evidence type="ECO:0000256" key="7">
    <source>
        <dbReference type="ARBA" id="ARBA00023224"/>
    </source>
</evidence>
<feature type="transmembrane region" description="Helical" evidence="9">
    <location>
        <begin position="262"/>
        <end position="292"/>
    </location>
</feature>
<keyword evidence="3 9" id="KW-1133">Transmembrane helix</keyword>
<feature type="transmembrane region" description="Helical" evidence="9">
    <location>
        <begin position="360"/>
        <end position="380"/>
    </location>
</feature>
<feature type="transmembrane region" description="Helical" evidence="9">
    <location>
        <begin position="224"/>
        <end position="242"/>
    </location>
</feature>
<proteinExistence type="inferred from homology"/>
<dbReference type="PRINTS" id="PR00237">
    <property type="entry name" value="GPCRRHODOPSN"/>
</dbReference>
<evidence type="ECO:0000256" key="2">
    <source>
        <dbReference type="ARBA" id="ARBA00022692"/>
    </source>
</evidence>
<keyword evidence="12" id="KW-1185">Reference proteome</keyword>
<sequence length="440" mass="50449">MGNITTEEHNILISRNNSLDVLYNGTSNFTSTSSPNLQQKTLFNVTLNNGSATNSSSKPSTNFHLNSSLADILTPNIVSNISNLLMNSSVNTTKTVIERQFDWVDSMLVVSFILIFIVGVTGNALVCYFFRRNPRSLHGMARLIFYLAMVDLLASIINPSLYLYWQLTFNRSWHFGRIGCKVLPVVAKCTITISFGVIWLITIERCLVICKPVKVHLKDQHLQLFILVIILYSILCETPSIVYNEVHPKYSCTVIDLRVDWFFYPTVIIYLQRDLIFVVTFGVTVTLIYGVLYDRSSMRTLKEQKLNRKNKNIMKMLIILALVFIILVFPREILHLAYMISWKVGEGIPHSQTTRNLNAFFKILHMCNSIANVFIYAGLLGRFRQQLFRFLNSLVGRHQQKLQISGKDYSMDQSSSFERHKLSSAPNSPYLRHTFNTKTE</sequence>
<evidence type="ECO:0000256" key="3">
    <source>
        <dbReference type="ARBA" id="ARBA00022989"/>
    </source>
</evidence>
<keyword evidence="4 8" id="KW-0297">G-protein coupled receptor</keyword>
<evidence type="ECO:0000256" key="4">
    <source>
        <dbReference type="ARBA" id="ARBA00023040"/>
    </source>
</evidence>
<dbReference type="Proteomes" id="UP000594262">
    <property type="component" value="Unplaced"/>
</dbReference>
<dbReference type="InterPro" id="IPR017452">
    <property type="entry name" value="GPCR_Rhodpsn_7TM"/>
</dbReference>
<dbReference type="InterPro" id="IPR000276">
    <property type="entry name" value="GPCR_Rhodpsn"/>
</dbReference>
<dbReference type="PROSITE" id="PS00237">
    <property type="entry name" value="G_PROTEIN_RECEP_F1_1"/>
    <property type="match status" value="1"/>
</dbReference>
<keyword evidence="5 9" id="KW-0472">Membrane</keyword>
<feature type="transmembrane region" description="Helical" evidence="9">
    <location>
        <begin position="108"/>
        <end position="131"/>
    </location>
</feature>
<name>A0A7M5TU22_9CNID</name>
<dbReference type="EnsemblMetazoa" id="CLYHEMT001888.1">
    <property type="protein sequence ID" value="CLYHEMP001888.1"/>
    <property type="gene ID" value="CLYHEMG001888"/>
</dbReference>
<evidence type="ECO:0000313" key="11">
    <source>
        <dbReference type="EnsemblMetazoa" id="CLYHEMP001888.1"/>
    </source>
</evidence>
<dbReference type="AlphaFoldDB" id="A0A7M5TU22"/>
<evidence type="ECO:0000256" key="1">
    <source>
        <dbReference type="ARBA" id="ARBA00004141"/>
    </source>
</evidence>
<evidence type="ECO:0000256" key="5">
    <source>
        <dbReference type="ARBA" id="ARBA00023136"/>
    </source>
</evidence>
<dbReference type="CDD" id="cd00637">
    <property type="entry name" value="7tm_classA_rhodopsin-like"/>
    <property type="match status" value="1"/>
</dbReference>
<dbReference type="GO" id="GO:0016020">
    <property type="term" value="C:membrane"/>
    <property type="evidence" value="ECO:0007669"/>
    <property type="project" value="UniProtKB-SubCell"/>
</dbReference>
<dbReference type="SUPFAM" id="SSF81321">
    <property type="entry name" value="Family A G protein-coupled receptor-like"/>
    <property type="match status" value="1"/>
</dbReference>
<evidence type="ECO:0000256" key="6">
    <source>
        <dbReference type="ARBA" id="ARBA00023170"/>
    </source>
</evidence>
<dbReference type="GeneID" id="136801758"/>
<reference evidence="11" key="1">
    <citation type="submission" date="2021-01" db="UniProtKB">
        <authorList>
            <consortium name="EnsemblMetazoa"/>
        </authorList>
    </citation>
    <scope>IDENTIFICATION</scope>
</reference>
<dbReference type="Pfam" id="PF00001">
    <property type="entry name" value="7tm_1"/>
    <property type="match status" value="1"/>
</dbReference>
<evidence type="ECO:0000256" key="9">
    <source>
        <dbReference type="SAM" id="Phobius"/>
    </source>
</evidence>
<feature type="domain" description="G-protein coupled receptors family 1 profile" evidence="10">
    <location>
        <begin position="122"/>
        <end position="376"/>
    </location>
</feature>